<evidence type="ECO:0000313" key="2">
    <source>
        <dbReference type="Proteomes" id="UP001284537"/>
    </source>
</evidence>
<name>A0ABU4UG88_9GAMM</name>
<dbReference type="Proteomes" id="UP001284537">
    <property type="component" value="Unassembled WGS sequence"/>
</dbReference>
<accession>A0ABU4UG88</accession>
<comment type="caution">
    <text evidence="1">The sequence shown here is derived from an EMBL/GenBank/DDBJ whole genome shotgun (WGS) entry which is preliminary data.</text>
</comment>
<reference evidence="1 2" key="1">
    <citation type="submission" date="2023-11" db="EMBL/GenBank/DDBJ databases">
        <authorList>
            <person name="Ouyang M.-Y."/>
        </authorList>
    </citation>
    <scope>NUCLEOTIDE SEQUENCE [LARGE SCALE GENOMIC DNA]</scope>
    <source>
        <strain evidence="1 2">OY6</strain>
    </source>
</reference>
<dbReference type="EMBL" id="JAXARY010000013">
    <property type="protein sequence ID" value="MDX8128494.1"/>
    <property type="molecule type" value="Genomic_DNA"/>
</dbReference>
<evidence type="ECO:0000313" key="1">
    <source>
        <dbReference type="EMBL" id="MDX8128494.1"/>
    </source>
</evidence>
<sequence>MSLISTFWTLDKIKLVELLSKSKPIEKKVGKNPLIPFMKQKTEVVYPWLDFLNENAHEEIAYELSGMVMTDYDLMLSQVAESIFDLAMPESNKLSEYCGGSAAIIDYQIAKNIIENIEEANFAESDVTKFYDEDEKPEDWRFEPKVVMSTGEHIKQWCSKVTPDKLGILVIG</sequence>
<organism evidence="1 2">
    <name type="scientific">Methylomonas defluvii</name>
    <dbReference type="NCBI Taxonomy" id="3045149"/>
    <lineage>
        <taxon>Bacteria</taxon>
        <taxon>Pseudomonadati</taxon>
        <taxon>Pseudomonadota</taxon>
        <taxon>Gammaproteobacteria</taxon>
        <taxon>Methylococcales</taxon>
        <taxon>Methylococcaceae</taxon>
        <taxon>Methylomonas</taxon>
    </lineage>
</organism>
<gene>
    <name evidence="1" type="ORF">QLH52_14470</name>
</gene>
<proteinExistence type="predicted"/>
<protein>
    <recommendedName>
        <fullName evidence="3">DUF1877 family protein</fullName>
    </recommendedName>
</protein>
<keyword evidence="2" id="KW-1185">Reference proteome</keyword>
<dbReference type="RefSeq" id="WP_319962035.1">
    <property type="nucleotide sequence ID" value="NZ_JAXARY010000013.1"/>
</dbReference>
<evidence type="ECO:0008006" key="3">
    <source>
        <dbReference type="Google" id="ProtNLM"/>
    </source>
</evidence>